<dbReference type="EMBL" id="KZ852079">
    <property type="protein sequence ID" value="RDH28143.1"/>
    <property type="molecule type" value="Genomic_DNA"/>
</dbReference>
<evidence type="ECO:0000313" key="3">
    <source>
        <dbReference type="Proteomes" id="UP000253729"/>
    </source>
</evidence>
<keyword evidence="1" id="KW-0812">Transmembrane</keyword>
<protein>
    <submittedName>
        <fullName evidence="2">Uncharacterized protein</fullName>
    </submittedName>
</protein>
<proteinExistence type="predicted"/>
<dbReference type="GeneID" id="38136367"/>
<evidence type="ECO:0000256" key="1">
    <source>
        <dbReference type="SAM" id="Phobius"/>
    </source>
</evidence>
<gene>
    <name evidence="2" type="ORF">BDQ94DRAFT_152636</name>
</gene>
<dbReference type="RefSeq" id="XP_026621165.1">
    <property type="nucleotide sequence ID" value="XM_026768011.1"/>
</dbReference>
<keyword evidence="1" id="KW-1133">Transmembrane helix</keyword>
<reference evidence="2 3" key="1">
    <citation type="submission" date="2018-07" db="EMBL/GenBank/DDBJ databases">
        <title>The genomes of Aspergillus section Nigri reveals drivers in fungal speciation.</title>
        <authorList>
            <consortium name="DOE Joint Genome Institute"/>
            <person name="Vesth T.C."/>
            <person name="Nybo J."/>
            <person name="Theobald S."/>
            <person name="Brandl J."/>
            <person name="Frisvad J.C."/>
            <person name="Nielsen K.F."/>
            <person name="Lyhne E.K."/>
            <person name="Kogle M.E."/>
            <person name="Kuo A."/>
            <person name="Riley R."/>
            <person name="Clum A."/>
            <person name="Nolan M."/>
            <person name="Lipzen A."/>
            <person name="Salamov A."/>
            <person name="Henrissat B."/>
            <person name="Wiebenga A."/>
            <person name="De vries R.P."/>
            <person name="Grigoriev I.V."/>
            <person name="Mortensen U.H."/>
            <person name="Andersen M.R."/>
            <person name="Baker S.E."/>
        </authorList>
    </citation>
    <scope>NUCLEOTIDE SEQUENCE [LARGE SCALE GENOMIC DNA]</scope>
    <source>
        <strain evidence="2 3">CBS 139.54b</strain>
    </source>
</reference>
<dbReference type="Proteomes" id="UP000253729">
    <property type="component" value="Unassembled WGS sequence"/>
</dbReference>
<sequence length="51" mass="5756">MFHIHAIIHRRLSYSITSKWGMVGVTFLCRAWVSGLPRTDKLAGGEHAFSL</sequence>
<evidence type="ECO:0000313" key="2">
    <source>
        <dbReference type="EMBL" id="RDH28143.1"/>
    </source>
</evidence>
<organism evidence="2 3">
    <name type="scientific">Aspergillus welwitschiae</name>
    <dbReference type="NCBI Taxonomy" id="1341132"/>
    <lineage>
        <taxon>Eukaryota</taxon>
        <taxon>Fungi</taxon>
        <taxon>Dikarya</taxon>
        <taxon>Ascomycota</taxon>
        <taxon>Pezizomycotina</taxon>
        <taxon>Eurotiomycetes</taxon>
        <taxon>Eurotiomycetidae</taxon>
        <taxon>Eurotiales</taxon>
        <taxon>Aspergillaceae</taxon>
        <taxon>Aspergillus</taxon>
        <taxon>Aspergillus subgen. Circumdati</taxon>
    </lineage>
</organism>
<feature type="transmembrane region" description="Helical" evidence="1">
    <location>
        <begin position="12"/>
        <end position="33"/>
    </location>
</feature>
<dbReference type="AlphaFoldDB" id="A0A3F3PMS8"/>
<keyword evidence="1" id="KW-0472">Membrane</keyword>
<keyword evidence="3" id="KW-1185">Reference proteome</keyword>
<accession>A0A3F3PMS8</accession>
<name>A0A3F3PMS8_9EURO</name>